<evidence type="ECO:0000256" key="2">
    <source>
        <dbReference type="ARBA" id="ARBA00022679"/>
    </source>
</evidence>
<dbReference type="SUPFAM" id="SSF53335">
    <property type="entry name" value="S-adenosyl-L-methionine-dependent methyltransferases"/>
    <property type="match status" value="1"/>
</dbReference>
<dbReference type="GO" id="GO:0032259">
    <property type="term" value="P:methylation"/>
    <property type="evidence" value="ECO:0007669"/>
    <property type="project" value="UniProtKB-KW"/>
</dbReference>
<evidence type="ECO:0000256" key="1">
    <source>
        <dbReference type="ARBA" id="ARBA00022603"/>
    </source>
</evidence>
<evidence type="ECO:0008006" key="5">
    <source>
        <dbReference type="Google" id="ProtNLM"/>
    </source>
</evidence>
<dbReference type="InterPro" id="IPR029063">
    <property type="entry name" value="SAM-dependent_MTases_sf"/>
</dbReference>
<keyword evidence="2" id="KW-0808">Transferase</keyword>
<sequence>MIQSFCVGNKFEIVPAGCVVNYVERTQIFLGRGKAFGSGEHETTSTCIEFLETIDWRKSERVLDIGTGTGILGLVALKLGAVEIIALDNNPDAVKTNLLNSNLNNLKQHIKIIQGELHCIKNMKFDIICANIYSDILFELAPEIVKRITDSGFLLLSGINIHQRDDMKTLYGKLLGSETLLIKSGDEFSTMLFQKNQ</sequence>
<reference evidence="3 4" key="1">
    <citation type="journal article" date="2016" name="Nat. Commun.">
        <title>Thousands of microbial genomes shed light on interconnected biogeochemical processes in an aquifer system.</title>
        <authorList>
            <person name="Anantharaman K."/>
            <person name="Brown C.T."/>
            <person name="Hug L.A."/>
            <person name="Sharon I."/>
            <person name="Castelle C.J."/>
            <person name="Probst A.J."/>
            <person name="Thomas B.C."/>
            <person name="Singh A."/>
            <person name="Wilkins M.J."/>
            <person name="Karaoz U."/>
            <person name="Brodie E.L."/>
            <person name="Williams K.H."/>
            <person name="Hubbard S.S."/>
            <person name="Banfield J.F."/>
        </authorList>
    </citation>
    <scope>NUCLEOTIDE SEQUENCE [LARGE SCALE GENOMIC DNA]</scope>
</reference>
<protein>
    <recommendedName>
        <fullName evidence="5">Methyltransferase small domain-containing protein</fullName>
    </recommendedName>
</protein>
<evidence type="ECO:0000313" key="4">
    <source>
        <dbReference type="Proteomes" id="UP000179266"/>
    </source>
</evidence>
<dbReference type="Gene3D" id="3.40.50.150">
    <property type="entry name" value="Vaccinia Virus protein VP39"/>
    <property type="match status" value="1"/>
</dbReference>
<proteinExistence type="predicted"/>
<accession>A0A1F7RVJ0</accession>
<dbReference type="PANTHER" id="PTHR43648:SF1">
    <property type="entry name" value="ELECTRON TRANSFER FLAVOPROTEIN BETA SUBUNIT LYSINE METHYLTRANSFERASE"/>
    <property type="match status" value="1"/>
</dbReference>
<comment type="caution">
    <text evidence="3">The sequence shown here is derived from an EMBL/GenBank/DDBJ whole genome shotgun (WGS) entry which is preliminary data.</text>
</comment>
<evidence type="ECO:0000313" key="3">
    <source>
        <dbReference type="EMBL" id="OGL45575.1"/>
    </source>
</evidence>
<dbReference type="EMBL" id="MGDD01000170">
    <property type="protein sequence ID" value="OGL45575.1"/>
    <property type="molecule type" value="Genomic_DNA"/>
</dbReference>
<dbReference type="InterPro" id="IPR050078">
    <property type="entry name" value="Ribosomal_L11_MeTrfase_PrmA"/>
</dbReference>
<dbReference type="GO" id="GO:0008276">
    <property type="term" value="F:protein methyltransferase activity"/>
    <property type="evidence" value="ECO:0007669"/>
    <property type="project" value="TreeGrafter"/>
</dbReference>
<dbReference type="AlphaFoldDB" id="A0A1F7RVJ0"/>
<dbReference type="Pfam" id="PF06325">
    <property type="entry name" value="PrmA"/>
    <property type="match status" value="1"/>
</dbReference>
<dbReference type="CDD" id="cd02440">
    <property type="entry name" value="AdoMet_MTases"/>
    <property type="match status" value="1"/>
</dbReference>
<dbReference type="Proteomes" id="UP000179266">
    <property type="component" value="Unassembled WGS sequence"/>
</dbReference>
<name>A0A1F7RVJ0_9BACT</name>
<keyword evidence="1" id="KW-0489">Methyltransferase</keyword>
<organism evidence="3 4">
    <name type="scientific">Candidatus Schekmanbacteria bacterium RBG_13_48_7</name>
    <dbReference type="NCBI Taxonomy" id="1817878"/>
    <lineage>
        <taxon>Bacteria</taxon>
        <taxon>Candidatus Schekmaniibacteriota</taxon>
    </lineage>
</organism>
<dbReference type="PANTHER" id="PTHR43648">
    <property type="entry name" value="ELECTRON TRANSFER FLAVOPROTEIN BETA SUBUNIT LYSINE METHYLTRANSFERASE"/>
    <property type="match status" value="1"/>
</dbReference>
<gene>
    <name evidence="3" type="ORF">A2161_10535</name>
</gene>